<dbReference type="KEGG" id="ccro:CMC5_078510"/>
<evidence type="ECO:0000256" key="2">
    <source>
        <dbReference type="SAM" id="Phobius"/>
    </source>
</evidence>
<protein>
    <recommendedName>
        <fullName evidence="6">Glycosyltransferase RgtA/B/C/D-like domain-containing protein</fullName>
    </recommendedName>
</protein>
<gene>
    <name evidence="4" type="ORF">CMC5_078510</name>
</gene>
<dbReference type="OrthoDB" id="5517786at2"/>
<feature type="transmembrane region" description="Helical" evidence="2">
    <location>
        <begin position="377"/>
        <end position="400"/>
    </location>
</feature>
<feature type="transmembrane region" description="Helical" evidence="2">
    <location>
        <begin position="445"/>
        <end position="463"/>
    </location>
</feature>
<feature type="transmembrane region" description="Helical" evidence="2">
    <location>
        <begin position="186"/>
        <end position="206"/>
    </location>
</feature>
<dbReference type="Proteomes" id="UP000067626">
    <property type="component" value="Chromosome"/>
</dbReference>
<dbReference type="RefSeq" id="WP_050435055.1">
    <property type="nucleotide sequence ID" value="NZ_CP012159.1"/>
</dbReference>
<evidence type="ECO:0000256" key="3">
    <source>
        <dbReference type="SAM" id="SignalP"/>
    </source>
</evidence>
<evidence type="ECO:0000313" key="4">
    <source>
        <dbReference type="EMBL" id="AKT43616.1"/>
    </source>
</evidence>
<sequence length="670" mass="71800">MKLALLAGLLLALLPRPAHADAPSCAASVHGWIARAGTEIGTPATAVACHGERVRLRLTPEGAPPLDIDLAPHAARAFRTVGPWGLSPLLEVSDFKTVPEPQQRAFDALCTWIAQHPDDLSTGAQATPAVLRTTLPPASARPWRAPWALLAALLALLALAASPHLTAPPLASPRLSPARPAPTRPLLALFALALTFRLALGLWGPLHVNGQGGLWILAATLDPTELEHYGPGYAELFSLIPAFGLAGDRALFALNATLGALAPPLLALLGLRLGLTRPRALLAGALLAIDPISTLIGATESYFPPILTGTLLGAWAWLSTAHALERHRHREAFLRALVGAGTAITLVRLHPGAWLPAALSMLWLLPGLSFQRPVRRLALAAALATTVALLIALTSGRLLLATLEAIRAGELARVNLHPATLVRALPAPAWLLLPLLPLLLRPRALAPFVVLYGAADLLLRPIYTQSDLWQRSFDRVYLWPLVLGLFALRPLPVRTLRAWALPALLATALAAACTLHLRSDPTTDAQEYHWTRDVLARTPPDCRVLYIGFAGRRNAFLPTFAAPNRAPGAAIRLDTRRPQSLRDILGEPLGCVRYVRVAMCGSTEAAPGCTAIERQLQLRPLDHSDHRGVESYRGFDFGPRPQTALFEVTGLQPSLEDQPPATPRTDALAE</sequence>
<dbReference type="STRING" id="52.CMC5_078510"/>
<feature type="signal peptide" evidence="3">
    <location>
        <begin position="1"/>
        <end position="20"/>
    </location>
</feature>
<keyword evidence="2" id="KW-0812">Transmembrane</keyword>
<dbReference type="AlphaFoldDB" id="A0A0K1ERY7"/>
<feature type="transmembrane region" description="Helical" evidence="2">
    <location>
        <begin position="305"/>
        <end position="324"/>
    </location>
</feature>
<feature type="transmembrane region" description="Helical" evidence="2">
    <location>
        <begin position="145"/>
        <end position="165"/>
    </location>
</feature>
<feature type="transmembrane region" description="Helical" evidence="2">
    <location>
        <begin position="250"/>
        <end position="269"/>
    </location>
</feature>
<keyword evidence="5" id="KW-1185">Reference proteome</keyword>
<feature type="region of interest" description="Disordered" evidence="1">
    <location>
        <begin position="651"/>
        <end position="670"/>
    </location>
</feature>
<evidence type="ECO:0008006" key="6">
    <source>
        <dbReference type="Google" id="ProtNLM"/>
    </source>
</evidence>
<name>A0A0K1ERY7_CHOCO</name>
<feature type="transmembrane region" description="Helical" evidence="2">
    <location>
        <begin position="336"/>
        <end position="365"/>
    </location>
</feature>
<feature type="chain" id="PRO_5005459893" description="Glycosyltransferase RgtA/B/C/D-like domain-containing protein" evidence="3">
    <location>
        <begin position="21"/>
        <end position="670"/>
    </location>
</feature>
<keyword evidence="2" id="KW-0472">Membrane</keyword>
<proteinExistence type="predicted"/>
<reference evidence="4 5" key="1">
    <citation type="submission" date="2015-07" db="EMBL/GenBank/DDBJ databases">
        <title>Genome analysis of myxobacterium Chondromyces crocatus Cm c5 reveals a high potential for natural compound synthesis and the genetic basis for the loss of fruiting body formation.</title>
        <authorList>
            <person name="Zaburannyi N."/>
            <person name="Bunk B."/>
            <person name="Maier J."/>
            <person name="Overmann J."/>
            <person name="Mueller R."/>
        </authorList>
    </citation>
    <scope>NUCLEOTIDE SEQUENCE [LARGE SCALE GENOMIC DNA]</scope>
    <source>
        <strain evidence="4 5">Cm c5</strain>
    </source>
</reference>
<keyword evidence="2" id="KW-1133">Transmembrane helix</keyword>
<evidence type="ECO:0000256" key="1">
    <source>
        <dbReference type="SAM" id="MobiDB-lite"/>
    </source>
</evidence>
<feature type="transmembrane region" description="Helical" evidence="2">
    <location>
        <begin position="281"/>
        <end position="299"/>
    </location>
</feature>
<keyword evidence="3" id="KW-0732">Signal</keyword>
<organism evidence="4 5">
    <name type="scientific">Chondromyces crocatus</name>
    <dbReference type="NCBI Taxonomy" id="52"/>
    <lineage>
        <taxon>Bacteria</taxon>
        <taxon>Pseudomonadati</taxon>
        <taxon>Myxococcota</taxon>
        <taxon>Polyangia</taxon>
        <taxon>Polyangiales</taxon>
        <taxon>Polyangiaceae</taxon>
        <taxon>Chondromyces</taxon>
    </lineage>
</organism>
<feature type="transmembrane region" description="Helical" evidence="2">
    <location>
        <begin position="421"/>
        <end position="439"/>
    </location>
</feature>
<dbReference type="EMBL" id="CP012159">
    <property type="protein sequence ID" value="AKT43616.1"/>
    <property type="molecule type" value="Genomic_DNA"/>
</dbReference>
<feature type="transmembrane region" description="Helical" evidence="2">
    <location>
        <begin position="475"/>
        <end position="492"/>
    </location>
</feature>
<accession>A0A0K1ERY7</accession>
<evidence type="ECO:0000313" key="5">
    <source>
        <dbReference type="Proteomes" id="UP000067626"/>
    </source>
</evidence>